<evidence type="ECO:0000256" key="3">
    <source>
        <dbReference type="ARBA" id="ARBA00004496"/>
    </source>
</evidence>
<evidence type="ECO:0000256" key="4">
    <source>
        <dbReference type="ARBA" id="ARBA00010790"/>
    </source>
</evidence>
<dbReference type="Gene3D" id="3.50.50.60">
    <property type="entry name" value="FAD/NAD(P)-binding domain"/>
    <property type="match status" value="1"/>
</dbReference>
<keyword evidence="14" id="KW-1185">Reference proteome</keyword>
<feature type="active site" description="Proton acceptor" evidence="9">
    <location>
        <position position="594"/>
    </location>
</feature>
<sequence length="624" mass="68044">MGRRHANPLTNPLHYASPQMLNGPPASYAAAQRSLKSYDYVIVGAGAAGCVLASKLSEDKNVSVLVLEAGGDNRKVFESKVPLMFSKLFHSPHDWDYYTVEQSQLANRSLYWPRGKILGGSSSMNAMMYHHCSPSDFDEWANIHGCQGWSHADLAPYLRSMERFTPHPGRPAIDAQHRGSTGQWMTGYSWLSEIVEKGFLPACADAQIPDVADVNTKQGGLGVTRFQTFIDTKGQRSSLATAFFTPDVLARPNLYVACNVRVNRVLFDLITTKEPTAIGVELQTTRGGPWFEVHARREVILSGGTINTPQTLLLSGIGPADELTKHGIPVVKENNAVGRNMKDHLCTTPITIKAKDGYTLDYLGNDLKALPALARWLLTGGGPLTSNVGEAAAFIRSVDYNFPQTTKSPQDKASSINAPDLEIIGAPICFLQHGEEKPLNDSSIFTLVPIGLRPESHGTITLRSRDVFDAAIIDPRYLTDKDNNDRNVLLVGLRVCLKIMQSPAFKAYFDPVPVNDDPTSYWWPYSSSNPDAITDDQLIRFMDEKAFTLYHPVGSARMGPSPATSVVDPECRVHGVKCLRVMDASVFPEQISGHPTAPIAAMAAKLSAMIRQGAAVGSPVAANL</sequence>
<dbReference type="GeneID" id="81623978"/>
<keyword evidence="6" id="KW-0134">Cell wall</keyword>
<proteinExistence type="inferred from homology"/>
<accession>A0A9X0BYI7</accession>
<keyword evidence="8 10" id="KW-0274">FAD</keyword>
<dbReference type="InterPro" id="IPR000172">
    <property type="entry name" value="GMC_OxRdtase_N"/>
</dbReference>
<comment type="cofactor">
    <cofactor evidence="1 10">
        <name>FAD</name>
        <dbReference type="ChEBI" id="CHEBI:57692"/>
    </cofactor>
</comment>
<evidence type="ECO:0000256" key="7">
    <source>
        <dbReference type="ARBA" id="ARBA00022630"/>
    </source>
</evidence>
<dbReference type="InterPro" id="IPR007867">
    <property type="entry name" value="GMC_OxRtase_C"/>
</dbReference>
<keyword evidence="7" id="KW-0285">Flavoprotein</keyword>
<reference evidence="13" key="2">
    <citation type="journal article" date="2023" name="IMA Fungus">
        <title>Comparative genomic study of the Penicillium genus elucidates a diverse pangenome and 15 lateral gene transfer events.</title>
        <authorList>
            <person name="Petersen C."/>
            <person name="Sorensen T."/>
            <person name="Nielsen M.R."/>
            <person name="Sondergaard T.E."/>
            <person name="Sorensen J.L."/>
            <person name="Fitzpatrick D.A."/>
            <person name="Frisvad J.C."/>
            <person name="Nielsen K.L."/>
        </authorList>
    </citation>
    <scope>NUCLEOTIDE SEQUENCE</scope>
    <source>
        <strain evidence="13">IBT 30728</strain>
    </source>
</reference>
<keyword evidence="5" id="KW-0963">Cytoplasm</keyword>
<keyword evidence="6" id="KW-0964">Secreted</keyword>
<evidence type="ECO:0000259" key="11">
    <source>
        <dbReference type="Pfam" id="PF00732"/>
    </source>
</evidence>
<evidence type="ECO:0000313" key="13">
    <source>
        <dbReference type="EMBL" id="KAJ5489237.1"/>
    </source>
</evidence>
<evidence type="ECO:0000313" key="14">
    <source>
        <dbReference type="Proteomes" id="UP001148312"/>
    </source>
</evidence>
<dbReference type="InterPro" id="IPR036188">
    <property type="entry name" value="FAD/NAD-bd_sf"/>
</dbReference>
<comment type="similarity">
    <text evidence="4">Belongs to the GMC oxidoreductase family.</text>
</comment>
<evidence type="ECO:0000256" key="8">
    <source>
        <dbReference type="ARBA" id="ARBA00022827"/>
    </source>
</evidence>
<gene>
    <name evidence="13" type="ORF">N7539_004127</name>
</gene>
<comment type="caution">
    <text evidence="13">The sequence shown here is derived from an EMBL/GenBank/DDBJ whole genome shotgun (WGS) entry which is preliminary data.</text>
</comment>
<dbReference type="GO" id="GO:0005737">
    <property type="term" value="C:cytoplasm"/>
    <property type="evidence" value="ECO:0007669"/>
    <property type="project" value="UniProtKB-SubCell"/>
</dbReference>
<dbReference type="SUPFAM" id="SSF54373">
    <property type="entry name" value="FAD-linked reductases, C-terminal domain"/>
    <property type="match status" value="1"/>
</dbReference>
<reference evidence="13" key="1">
    <citation type="submission" date="2022-12" db="EMBL/GenBank/DDBJ databases">
        <authorList>
            <person name="Petersen C."/>
        </authorList>
    </citation>
    <scope>NUCLEOTIDE SEQUENCE</scope>
    <source>
        <strain evidence="13">IBT 30728</strain>
    </source>
</reference>
<feature type="domain" description="Glucose-methanol-choline oxidoreductase C-terminal" evidence="12">
    <location>
        <begin position="454"/>
        <end position="603"/>
    </location>
</feature>
<dbReference type="Pfam" id="PF00732">
    <property type="entry name" value="GMC_oxred_N"/>
    <property type="match status" value="1"/>
</dbReference>
<dbReference type="InterPro" id="IPR012132">
    <property type="entry name" value="GMC_OxRdtase"/>
</dbReference>
<evidence type="ECO:0000256" key="6">
    <source>
        <dbReference type="ARBA" id="ARBA00022512"/>
    </source>
</evidence>
<dbReference type="PANTHER" id="PTHR11552:SF147">
    <property type="entry name" value="CHOLINE DEHYDROGENASE, MITOCHONDRIAL"/>
    <property type="match status" value="1"/>
</dbReference>
<dbReference type="Pfam" id="PF05199">
    <property type="entry name" value="GMC_oxred_C"/>
    <property type="match status" value="1"/>
</dbReference>
<dbReference type="SUPFAM" id="SSF51905">
    <property type="entry name" value="FAD/NAD(P)-binding domain"/>
    <property type="match status" value="1"/>
</dbReference>
<evidence type="ECO:0008006" key="15">
    <source>
        <dbReference type="Google" id="ProtNLM"/>
    </source>
</evidence>
<dbReference type="AlphaFoldDB" id="A0A9X0BYI7"/>
<dbReference type="RefSeq" id="XP_056791270.1">
    <property type="nucleotide sequence ID" value="XM_056933729.1"/>
</dbReference>
<dbReference type="PANTHER" id="PTHR11552">
    <property type="entry name" value="GLUCOSE-METHANOL-CHOLINE GMC OXIDOREDUCTASE"/>
    <property type="match status" value="1"/>
</dbReference>
<feature type="binding site" evidence="10">
    <location>
        <position position="262"/>
    </location>
    <ligand>
        <name>FAD</name>
        <dbReference type="ChEBI" id="CHEBI:57692"/>
    </ligand>
</feature>
<dbReference type="Proteomes" id="UP001148312">
    <property type="component" value="Unassembled WGS sequence"/>
</dbReference>
<evidence type="ECO:0000256" key="2">
    <source>
        <dbReference type="ARBA" id="ARBA00004191"/>
    </source>
</evidence>
<comment type="subcellular location">
    <subcellularLocation>
        <location evidence="3">Cytoplasm</location>
    </subcellularLocation>
    <subcellularLocation>
        <location evidence="2">Secreted</location>
        <location evidence="2">Cell wall</location>
    </subcellularLocation>
</comment>
<feature type="active site" description="Proton donor" evidence="9">
    <location>
        <position position="551"/>
    </location>
</feature>
<dbReference type="GO" id="GO:0050660">
    <property type="term" value="F:flavin adenine dinucleotide binding"/>
    <property type="evidence" value="ECO:0007669"/>
    <property type="project" value="InterPro"/>
</dbReference>
<evidence type="ECO:0000259" key="12">
    <source>
        <dbReference type="Pfam" id="PF05199"/>
    </source>
</evidence>
<name>A0A9X0BYI7_9EURO</name>
<organism evidence="13 14">
    <name type="scientific">Penicillium diatomitis</name>
    <dbReference type="NCBI Taxonomy" id="2819901"/>
    <lineage>
        <taxon>Eukaryota</taxon>
        <taxon>Fungi</taxon>
        <taxon>Dikarya</taxon>
        <taxon>Ascomycota</taxon>
        <taxon>Pezizomycotina</taxon>
        <taxon>Eurotiomycetes</taxon>
        <taxon>Eurotiomycetidae</taxon>
        <taxon>Eurotiales</taxon>
        <taxon>Aspergillaceae</taxon>
        <taxon>Penicillium</taxon>
    </lineage>
</organism>
<dbReference type="Gene3D" id="3.30.560.10">
    <property type="entry name" value="Glucose Oxidase, domain 3"/>
    <property type="match status" value="1"/>
</dbReference>
<dbReference type="PIRSF" id="PIRSF000137">
    <property type="entry name" value="Alcohol_oxidase"/>
    <property type="match status" value="1"/>
</dbReference>
<evidence type="ECO:0000256" key="10">
    <source>
        <dbReference type="PIRSR" id="PIRSR000137-2"/>
    </source>
</evidence>
<dbReference type="EMBL" id="JAPWDQ010000004">
    <property type="protein sequence ID" value="KAJ5489237.1"/>
    <property type="molecule type" value="Genomic_DNA"/>
</dbReference>
<evidence type="ECO:0000256" key="1">
    <source>
        <dbReference type="ARBA" id="ARBA00001974"/>
    </source>
</evidence>
<protein>
    <recommendedName>
        <fullName evidence="15">Glucose-methanol-choline oxidoreductase N-terminal domain-containing protein</fullName>
    </recommendedName>
</protein>
<evidence type="ECO:0000256" key="9">
    <source>
        <dbReference type="PIRSR" id="PIRSR000137-1"/>
    </source>
</evidence>
<evidence type="ECO:0000256" key="5">
    <source>
        <dbReference type="ARBA" id="ARBA00022490"/>
    </source>
</evidence>
<dbReference type="GO" id="GO:0016614">
    <property type="term" value="F:oxidoreductase activity, acting on CH-OH group of donors"/>
    <property type="evidence" value="ECO:0007669"/>
    <property type="project" value="InterPro"/>
</dbReference>
<feature type="domain" description="Glucose-methanol-choline oxidoreductase N-terminal" evidence="11">
    <location>
        <begin position="38"/>
        <end position="346"/>
    </location>
</feature>